<reference evidence="2" key="1">
    <citation type="submission" date="2017-12" db="EMBL/GenBank/DDBJ databases">
        <title>Phage resistance in Vibrio sp. unravels a complex metabolic adaptation strategy.</title>
        <authorList>
            <person name="Skliros D."/>
            <person name="Kalatzis P.G."/>
            <person name="Katharios P."/>
            <person name="Flemetakis E."/>
        </authorList>
    </citation>
    <scope>NUCLEOTIDE SEQUENCE [LARGE SCALE GENOMIC DNA]</scope>
</reference>
<keyword evidence="2" id="KW-1185">Reference proteome</keyword>
<gene>
    <name evidence="1" type="ORF">Aphrodite1_0080</name>
</gene>
<protein>
    <submittedName>
        <fullName evidence="1">Uncharacterized protein</fullName>
    </submittedName>
</protein>
<organism evidence="1 2">
    <name type="scientific">Vibrio phage Aphrodite1</name>
    <dbReference type="NCBI Taxonomy" id="2070057"/>
    <lineage>
        <taxon>Viruses</taxon>
        <taxon>Duplodnaviria</taxon>
        <taxon>Heunggongvirae</taxon>
        <taxon>Uroviricota</taxon>
        <taxon>Caudoviricetes</taxon>
        <taxon>Chimalliviridae</taxon>
        <taxon>Gorgonvirinae</taxon>
        <taxon>Aphroditevirus</taxon>
        <taxon>Aphroditevirus aphrodite1</taxon>
    </lineage>
</organism>
<dbReference type="Proteomes" id="UP000240536">
    <property type="component" value="Segment"/>
</dbReference>
<evidence type="ECO:0000313" key="2">
    <source>
        <dbReference type="Proteomes" id="UP000240536"/>
    </source>
</evidence>
<proteinExistence type="predicted"/>
<sequence length="279" mass="33388">MTKLTYTQRFATRFEKNIMSQQPELLKLYQRILNHNYWYDYCDAITGWRAGLENEQEIIKLLDKNKEHKHYPILQRLWSEKGDKEVINGEDVFAEWLEKYQDESMDMYRFLETLDLLEMDDEKIARAVRAMRRVSKFLIEESRVESKVVDYFPKLVYTKHLGPKSVGKEYVDKVMLPRNLQRYTELMVTQVEMYDFDCLGLLTPNVGTFDTVRFDPECEKEEHLAYIKGYHFKSVYILKDKLLSKIRRIELRDLKDLTEVLRGKLPVKSLYASNTSEYV</sequence>
<name>A0A2I7QHX2_9CAUD</name>
<evidence type="ECO:0000313" key="1">
    <source>
        <dbReference type="EMBL" id="AUR81000.1"/>
    </source>
</evidence>
<accession>A0A2I7QHX2</accession>
<dbReference type="EMBL" id="MG720308">
    <property type="protein sequence ID" value="AUR81000.1"/>
    <property type="molecule type" value="Genomic_DNA"/>
</dbReference>
<dbReference type="OrthoDB" id="18655at10239"/>